<feature type="transmembrane region" description="Helical" evidence="2">
    <location>
        <begin position="291"/>
        <end position="312"/>
    </location>
</feature>
<keyword evidence="2" id="KW-0812">Transmembrane</keyword>
<feature type="transmembrane region" description="Helical" evidence="2">
    <location>
        <begin position="258"/>
        <end position="279"/>
    </location>
</feature>
<dbReference type="InterPro" id="IPR016137">
    <property type="entry name" value="RGS"/>
</dbReference>
<sequence length="751" mass="82782">MPPAPLLRWTERAGIYFGVTCVWSLFLVTSTVFFYRWRRHPAIQHREVAFTIISGAANAVFTAHHLVQIPLEGWYPCLLRLWIPAIFLPLWIMTLLARLTRIIAVYRLSEARLHAVARSHRFSTVIAGGGDELDAMQLDAGRLGFVAEYCEPTAQAAYIEMDPDIAKAPNHRSLPLHPLHQDQREGPATALAESLSNQPPPAHWSYAHRRKLTTGALARMMVLSMLAIAMTTGVFQYVYRASFTLAEFRACDSSPAYFYLWAITGFYIVLLAPALLYASRGVHDAWGIRDELVLCELFGALAAVLYATFSLTGWDSSTVLPAAIWILVGTGFTHIWTVVRPTYLASCRGQVVWSRTCRRDTYAGVSGHHATSDHRADITGGSAVRHSTRAGYSKDQEYATNGRHDPAARPTAAIVDGGSWPSSAADCISHLASSTDASSVCAADASSGKTTHAVTLDDIFATPLLLEEFYAFCMHELNLENVLFYNAVLRLRRRVAGEVDLESWVAGGGRSQSQACTQRPVRKRSSTPVLGILGSLTSGARSSGSCGQAGDPKSSAVPCDGTSPKQRVQDALQKAALQSSCDHQPPALKMGTRTASTGSLPSPLFVAPPTQLLHTLRRPSTPSSPRRLLLSHAALVIQLRQIVDTYIRLGAPYEVCVSASARERLLCRVDRGMRSQCPRGDGHTDAESGRRELSIADLDEVTEEVRVLLEHHSLPRFQSWLDECKQNEQQQQTSRRWHFHFSWAYRASEPK</sequence>
<protein>
    <recommendedName>
        <fullName evidence="3">RGS domain-containing protein</fullName>
    </recommendedName>
</protein>
<dbReference type="Proteomes" id="UP000271241">
    <property type="component" value="Unassembled WGS sequence"/>
</dbReference>
<feature type="region of interest" description="Disordered" evidence="1">
    <location>
        <begin position="539"/>
        <end position="565"/>
    </location>
</feature>
<dbReference type="SMART" id="SM00315">
    <property type="entry name" value="RGS"/>
    <property type="match status" value="1"/>
</dbReference>
<reference evidence="5" key="1">
    <citation type="journal article" date="2018" name="Nat. Microbiol.">
        <title>Leveraging single-cell genomics to expand the fungal tree of life.</title>
        <authorList>
            <person name="Ahrendt S.R."/>
            <person name="Quandt C.A."/>
            <person name="Ciobanu D."/>
            <person name="Clum A."/>
            <person name="Salamov A."/>
            <person name="Andreopoulos B."/>
            <person name="Cheng J.F."/>
            <person name="Woyke T."/>
            <person name="Pelin A."/>
            <person name="Henrissat B."/>
            <person name="Reynolds N.K."/>
            <person name="Benny G.L."/>
            <person name="Smith M.E."/>
            <person name="James T.Y."/>
            <person name="Grigoriev I.V."/>
        </authorList>
    </citation>
    <scope>NUCLEOTIDE SEQUENCE [LARGE SCALE GENOMIC DNA]</scope>
    <source>
        <strain evidence="5">RSA 1356</strain>
    </source>
</reference>
<dbReference type="Gene3D" id="1.10.167.10">
    <property type="entry name" value="Regulator of G-protein Signalling 4, domain 2"/>
    <property type="match status" value="1"/>
</dbReference>
<keyword evidence="2" id="KW-1133">Transmembrane helix</keyword>
<name>A0A4P9XJV1_9FUNG</name>
<feature type="transmembrane region" description="Helical" evidence="2">
    <location>
        <begin position="79"/>
        <end position="99"/>
    </location>
</feature>
<feature type="region of interest" description="Disordered" evidence="1">
    <location>
        <begin position="580"/>
        <end position="603"/>
    </location>
</feature>
<dbReference type="InterPro" id="IPR036305">
    <property type="entry name" value="RGS_sf"/>
</dbReference>
<feature type="transmembrane region" description="Helical" evidence="2">
    <location>
        <begin position="15"/>
        <end position="36"/>
    </location>
</feature>
<gene>
    <name evidence="4" type="ORF">THASP1DRAFT_32102</name>
</gene>
<dbReference type="SUPFAM" id="SSF48097">
    <property type="entry name" value="Regulator of G-protein signaling, RGS"/>
    <property type="match status" value="1"/>
</dbReference>
<feature type="transmembrane region" description="Helical" evidence="2">
    <location>
        <begin position="318"/>
        <end position="339"/>
    </location>
</feature>
<feature type="transmembrane region" description="Helical" evidence="2">
    <location>
        <begin position="48"/>
        <end position="67"/>
    </location>
</feature>
<dbReference type="EMBL" id="KZ992961">
    <property type="protein sequence ID" value="RKP06067.1"/>
    <property type="molecule type" value="Genomic_DNA"/>
</dbReference>
<evidence type="ECO:0000313" key="5">
    <source>
        <dbReference type="Proteomes" id="UP000271241"/>
    </source>
</evidence>
<feature type="transmembrane region" description="Helical" evidence="2">
    <location>
        <begin position="216"/>
        <end position="238"/>
    </location>
</feature>
<dbReference type="OrthoDB" id="196547at2759"/>
<evidence type="ECO:0000259" key="3">
    <source>
        <dbReference type="PROSITE" id="PS50132"/>
    </source>
</evidence>
<dbReference type="PROSITE" id="PS50132">
    <property type="entry name" value="RGS"/>
    <property type="match status" value="1"/>
</dbReference>
<dbReference type="InterPro" id="IPR044926">
    <property type="entry name" value="RGS_subdomain_2"/>
</dbReference>
<keyword evidence="2" id="KW-0472">Membrane</keyword>
<dbReference type="AlphaFoldDB" id="A0A4P9XJV1"/>
<evidence type="ECO:0000313" key="4">
    <source>
        <dbReference type="EMBL" id="RKP06067.1"/>
    </source>
</evidence>
<dbReference type="STRING" id="78915.A0A4P9XJV1"/>
<accession>A0A4P9XJV1</accession>
<keyword evidence="5" id="KW-1185">Reference proteome</keyword>
<feature type="domain" description="RGS" evidence="3">
    <location>
        <begin position="455"/>
        <end position="493"/>
    </location>
</feature>
<evidence type="ECO:0000256" key="1">
    <source>
        <dbReference type="SAM" id="MobiDB-lite"/>
    </source>
</evidence>
<proteinExistence type="predicted"/>
<evidence type="ECO:0000256" key="2">
    <source>
        <dbReference type="SAM" id="Phobius"/>
    </source>
</evidence>
<organism evidence="4 5">
    <name type="scientific">Thamnocephalis sphaerospora</name>
    <dbReference type="NCBI Taxonomy" id="78915"/>
    <lineage>
        <taxon>Eukaryota</taxon>
        <taxon>Fungi</taxon>
        <taxon>Fungi incertae sedis</taxon>
        <taxon>Zoopagomycota</taxon>
        <taxon>Zoopagomycotina</taxon>
        <taxon>Zoopagomycetes</taxon>
        <taxon>Zoopagales</taxon>
        <taxon>Sigmoideomycetaceae</taxon>
        <taxon>Thamnocephalis</taxon>
    </lineage>
</organism>